<dbReference type="Proteomes" id="UP000028582">
    <property type="component" value="Unassembled WGS sequence"/>
</dbReference>
<proteinExistence type="predicted"/>
<evidence type="ECO:0000313" key="2">
    <source>
        <dbReference type="EMBL" id="ETO59222.1"/>
    </source>
</evidence>
<reference evidence="2 3" key="1">
    <citation type="submission" date="2013-11" db="EMBL/GenBank/DDBJ databases">
        <title>The Genome Sequence of Phytophthora parasitica P1976.</title>
        <authorList>
            <consortium name="The Broad Institute Genomics Platform"/>
            <person name="Russ C."/>
            <person name="Tyler B."/>
            <person name="Panabieres F."/>
            <person name="Shan W."/>
            <person name="Tripathy S."/>
            <person name="Grunwald N."/>
            <person name="Machado M."/>
            <person name="Johnson C.S."/>
            <person name="Walker B."/>
            <person name="Young S."/>
            <person name="Zeng Q."/>
            <person name="Gargeya S."/>
            <person name="Fitzgerald M."/>
            <person name="Haas B."/>
            <person name="Abouelleil A."/>
            <person name="Allen A.W."/>
            <person name="Alvarado L."/>
            <person name="Arachchi H.M."/>
            <person name="Berlin A.M."/>
            <person name="Chapman S.B."/>
            <person name="Gainer-Dewar J."/>
            <person name="Goldberg J."/>
            <person name="Griggs A."/>
            <person name="Gujja S."/>
            <person name="Hansen M."/>
            <person name="Howarth C."/>
            <person name="Imamovic A."/>
            <person name="Ireland A."/>
            <person name="Larimer J."/>
            <person name="McCowan C."/>
            <person name="Murphy C."/>
            <person name="Pearson M."/>
            <person name="Poon T.W."/>
            <person name="Priest M."/>
            <person name="Roberts A."/>
            <person name="Saif S."/>
            <person name="Shea T."/>
            <person name="Sisk P."/>
            <person name="Sykes S."/>
            <person name="Wortman J."/>
            <person name="Nusbaum C."/>
            <person name="Birren B."/>
        </authorList>
    </citation>
    <scope>NUCLEOTIDE SEQUENCE [LARGE SCALE GENOMIC DNA]</scope>
    <source>
        <strain evidence="2 3">P1976</strain>
    </source>
</reference>
<protein>
    <submittedName>
        <fullName evidence="2">Uncharacterized protein</fullName>
    </submittedName>
</protein>
<feature type="region of interest" description="Disordered" evidence="1">
    <location>
        <begin position="1"/>
        <end position="23"/>
    </location>
</feature>
<evidence type="ECO:0000313" key="3">
    <source>
        <dbReference type="Proteomes" id="UP000028582"/>
    </source>
</evidence>
<organism evidence="2 3">
    <name type="scientific">Phytophthora nicotianae P1976</name>
    <dbReference type="NCBI Taxonomy" id="1317066"/>
    <lineage>
        <taxon>Eukaryota</taxon>
        <taxon>Sar</taxon>
        <taxon>Stramenopiles</taxon>
        <taxon>Oomycota</taxon>
        <taxon>Peronosporomycetes</taxon>
        <taxon>Peronosporales</taxon>
        <taxon>Peronosporaceae</taxon>
        <taxon>Phytophthora</taxon>
    </lineage>
</organism>
<name>A0A080YXW1_PHYNI</name>
<comment type="caution">
    <text evidence="2">The sequence shown here is derived from an EMBL/GenBank/DDBJ whole genome shotgun (WGS) entry which is preliminary data.</text>
</comment>
<gene>
    <name evidence="2" type="ORF">F444_22407</name>
</gene>
<evidence type="ECO:0000256" key="1">
    <source>
        <dbReference type="SAM" id="MobiDB-lite"/>
    </source>
</evidence>
<sequence>MSSKSPLAKKLNAGKKPAAQGFQPGSCGKVEAMHNASLFDYSNGLGGSDPYLFRDAVVVEQDDDDVDLTEASFAQVKRVGAVKATAALKKKLTDVQGLRTP</sequence>
<dbReference type="AlphaFoldDB" id="A0A080YXW1"/>
<dbReference type="EMBL" id="ANJA01004257">
    <property type="protein sequence ID" value="ETO59222.1"/>
    <property type="molecule type" value="Genomic_DNA"/>
</dbReference>
<accession>A0A080YXW1</accession>